<sequence length="374" mass="43225">MQQQQVRQFVERYLATFSAHIVESHPDYFTVKLPVEVDKDIGNRPFYWSWVDKMNLAYQPLVLTFTFHPDCTPEGLRSEHLHLGAARMQQIFASTKKHGSFVCMYEQQGGLLGNSGKRRSTPLVPWLGMNLKVSLLCDKRRDILLYLGINLHQPRMVTDFTSFLFSLSLTPAIPDYYYTLDRKVTIQEALQMAQQEVEHTLEQEDQQWAEEARTRLSEEMAILEAYYEELARREPQDEQTNANETEDEAEQPVVQSSLEQEALHSEPDPVGPASVEQPISFDEYRASGGRILDFLRANGIQTTSREEINQAEWKKSTPDEERQRRKDELAWQYEPRIEVSFINGGLFYLSSTPPLMRSSKAKSMRHLPASGRIM</sequence>
<dbReference type="Proteomes" id="UP000317713">
    <property type="component" value="Chromosome"/>
</dbReference>
<accession>A0A517I6Y7</accession>
<feature type="region of interest" description="Disordered" evidence="1">
    <location>
        <begin position="232"/>
        <end position="276"/>
    </location>
</feature>
<organism evidence="2 3">
    <name type="scientific">Brevibacillus brevis</name>
    <name type="common">Bacillus brevis</name>
    <dbReference type="NCBI Taxonomy" id="1393"/>
    <lineage>
        <taxon>Bacteria</taxon>
        <taxon>Bacillati</taxon>
        <taxon>Bacillota</taxon>
        <taxon>Bacilli</taxon>
        <taxon>Bacillales</taxon>
        <taxon>Paenibacillaceae</taxon>
        <taxon>Brevibacillus</taxon>
    </lineage>
</organism>
<proteinExistence type="predicted"/>
<evidence type="ECO:0000313" key="2">
    <source>
        <dbReference type="EMBL" id="QDS34660.1"/>
    </source>
</evidence>
<dbReference type="InterPro" id="IPR024562">
    <property type="entry name" value="YqhG"/>
</dbReference>
<dbReference type="EMBL" id="CP042161">
    <property type="protein sequence ID" value="QDS34660.1"/>
    <property type="molecule type" value="Genomic_DNA"/>
</dbReference>
<dbReference type="RefSeq" id="WP_144616262.1">
    <property type="nucleotide sequence ID" value="NZ_CP042161.1"/>
</dbReference>
<reference evidence="2 3" key="1">
    <citation type="submission" date="2019-07" db="EMBL/GenBank/DDBJ databases">
        <title>Characterization of Brevibacillus brevis HK544, as a potential biocontrol agent.</title>
        <authorList>
            <person name="Kim H."/>
        </authorList>
    </citation>
    <scope>NUCLEOTIDE SEQUENCE [LARGE SCALE GENOMIC DNA]</scope>
    <source>
        <strain evidence="2 3">HK544</strain>
    </source>
</reference>
<gene>
    <name evidence="2" type="ORF">FPS98_12035</name>
</gene>
<dbReference type="AlphaFoldDB" id="A0A517I6Y7"/>
<evidence type="ECO:0000256" key="1">
    <source>
        <dbReference type="SAM" id="MobiDB-lite"/>
    </source>
</evidence>
<feature type="region of interest" description="Disordered" evidence="1">
    <location>
        <begin position="307"/>
        <end position="326"/>
    </location>
</feature>
<evidence type="ECO:0000313" key="3">
    <source>
        <dbReference type="Proteomes" id="UP000317713"/>
    </source>
</evidence>
<dbReference type="Pfam" id="PF11079">
    <property type="entry name" value="YqhG"/>
    <property type="match status" value="1"/>
</dbReference>
<protein>
    <submittedName>
        <fullName evidence="2">Uncharacterized protein</fullName>
    </submittedName>
</protein>
<name>A0A517I6Y7_BREBE</name>